<keyword evidence="2" id="KW-0808">Transferase</keyword>
<dbReference type="EMBL" id="AACQKE010000033">
    <property type="protein sequence ID" value="EAL6855285.1"/>
    <property type="molecule type" value="Genomic_DNA"/>
</dbReference>
<sequence>MKGHSERVKNKNMKDFNGFPLY</sequence>
<evidence type="ECO:0000256" key="1">
    <source>
        <dbReference type="SAM" id="MobiDB-lite"/>
    </source>
</evidence>
<gene>
    <name evidence="2" type="ORF">DST87_09045</name>
</gene>
<organism evidence="2">
    <name type="scientific">Campylobacter coli</name>
    <dbReference type="NCBI Taxonomy" id="195"/>
    <lineage>
        <taxon>Bacteria</taxon>
        <taxon>Pseudomonadati</taxon>
        <taxon>Campylobacterota</taxon>
        <taxon>Epsilonproteobacteria</taxon>
        <taxon>Campylobacterales</taxon>
        <taxon>Campylobacteraceae</taxon>
        <taxon>Campylobacter</taxon>
    </lineage>
</organism>
<protein>
    <submittedName>
        <fullName evidence="2">Acylneuraminate cytidylyltransferase family protein</fullName>
    </submittedName>
</protein>
<dbReference type="AlphaFoldDB" id="A0A5T1UWG2"/>
<reference evidence="2" key="1">
    <citation type="submission" date="2018-07" db="EMBL/GenBank/DDBJ databases">
        <authorList>
            <consortium name="NARMS: The National Antimicrobial Resistance Monitoring System"/>
        </authorList>
    </citation>
    <scope>NUCLEOTIDE SEQUENCE</scope>
    <source>
        <strain evidence="2">CVM N17C057</strain>
    </source>
</reference>
<feature type="non-terminal residue" evidence="2">
    <location>
        <position position="22"/>
    </location>
</feature>
<name>A0A5T1UWG2_CAMCO</name>
<keyword evidence="2" id="KW-0548">Nucleotidyltransferase</keyword>
<accession>A0A5T1UWG2</accession>
<feature type="region of interest" description="Disordered" evidence="1">
    <location>
        <begin position="1"/>
        <end position="22"/>
    </location>
</feature>
<evidence type="ECO:0000313" key="2">
    <source>
        <dbReference type="EMBL" id="EAL6855285.1"/>
    </source>
</evidence>
<dbReference type="GO" id="GO:0016779">
    <property type="term" value="F:nucleotidyltransferase activity"/>
    <property type="evidence" value="ECO:0007669"/>
    <property type="project" value="UniProtKB-KW"/>
</dbReference>
<comment type="caution">
    <text evidence="2">The sequence shown here is derived from an EMBL/GenBank/DDBJ whole genome shotgun (WGS) entry which is preliminary data.</text>
</comment>
<proteinExistence type="predicted"/>
<feature type="compositionally biased region" description="Basic and acidic residues" evidence="1">
    <location>
        <begin position="1"/>
        <end position="14"/>
    </location>
</feature>